<dbReference type="GO" id="GO:0016798">
    <property type="term" value="F:hydrolase activity, acting on glycosyl bonds"/>
    <property type="evidence" value="ECO:0007669"/>
    <property type="project" value="UniProtKB-KW"/>
</dbReference>
<evidence type="ECO:0000256" key="1">
    <source>
        <dbReference type="ARBA" id="ARBA00022801"/>
    </source>
</evidence>
<dbReference type="Proteomes" id="UP000186905">
    <property type="component" value="Unassembled WGS sequence"/>
</dbReference>
<dbReference type="GO" id="GO:0008061">
    <property type="term" value="F:chitin binding"/>
    <property type="evidence" value="ECO:0007669"/>
    <property type="project" value="InterPro"/>
</dbReference>
<dbReference type="SUPFAM" id="SSF51445">
    <property type="entry name" value="(Trans)glycosidases"/>
    <property type="match status" value="1"/>
</dbReference>
<proteinExistence type="predicted"/>
<dbReference type="InterPro" id="IPR050542">
    <property type="entry name" value="Glycosyl_Hydrlase18_Chitinase"/>
</dbReference>
<dbReference type="PANTHER" id="PTHR45708:SF49">
    <property type="entry name" value="ENDOCHITINASE"/>
    <property type="match status" value="1"/>
</dbReference>
<evidence type="ECO:0000259" key="3">
    <source>
        <dbReference type="PROSITE" id="PS51910"/>
    </source>
</evidence>
<evidence type="ECO:0000313" key="5">
    <source>
        <dbReference type="Proteomes" id="UP000186905"/>
    </source>
</evidence>
<dbReference type="EMBL" id="MJIL01000052">
    <property type="protein sequence ID" value="OLQ79058.1"/>
    <property type="molecule type" value="Genomic_DNA"/>
</dbReference>
<dbReference type="InterPro" id="IPR001223">
    <property type="entry name" value="Glyco_hydro18_cat"/>
</dbReference>
<dbReference type="PANTHER" id="PTHR45708">
    <property type="entry name" value="ENDOCHITINASE"/>
    <property type="match status" value="1"/>
</dbReference>
<dbReference type="Gene3D" id="3.20.20.80">
    <property type="entry name" value="Glycosidases"/>
    <property type="match status" value="1"/>
</dbReference>
<dbReference type="Pfam" id="PF00704">
    <property type="entry name" value="Glyco_hydro_18"/>
    <property type="match status" value="1"/>
</dbReference>
<protein>
    <recommendedName>
        <fullName evidence="3">GH18 domain-containing protein</fullName>
    </recommendedName>
</protein>
<dbReference type="InterPro" id="IPR017853">
    <property type="entry name" value="GH"/>
</dbReference>
<sequence>MNNSLMVGYLQSWSSNVTFTQAAESGYNAIVLAFGEIDGSTVNIYDGFFAAAHTPELLKQDISNAKEKGAKQILLSVGGANNTYNPGGAPISELAGNIVSFLNEYGFTGIDFDLEIEGDGAYLDELCQTLKSIEPALIITAAPQLNQGAHETDLILVSSGNCRMYDQAVNNHRFDYLFIQAYNNPWPVINNTKETDVEFISNSFINLTNTIPNSTKVVIGEPADRQAAGTSIFTVSDVPDNIYQLIHDQYETIYANPQFGGAMVWSINLDAQNDYPFVNALKGLLGS</sequence>
<name>A0A1Q9GV69_9GAMM</name>
<dbReference type="SMART" id="SM00636">
    <property type="entry name" value="Glyco_18"/>
    <property type="match status" value="1"/>
</dbReference>
<organism evidence="4 5">
    <name type="scientific">Photobacterium proteolyticum</name>
    <dbReference type="NCBI Taxonomy" id="1903952"/>
    <lineage>
        <taxon>Bacteria</taxon>
        <taxon>Pseudomonadati</taxon>
        <taxon>Pseudomonadota</taxon>
        <taxon>Gammaproteobacteria</taxon>
        <taxon>Vibrionales</taxon>
        <taxon>Vibrionaceae</taxon>
        <taxon>Photobacterium</taxon>
    </lineage>
</organism>
<dbReference type="PROSITE" id="PS51910">
    <property type="entry name" value="GH18_2"/>
    <property type="match status" value="1"/>
</dbReference>
<keyword evidence="1" id="KW-0378">Hydrolase</keyword>
<dbReference type="STRING" id="1903952.BIT28_14575"/>
<gene>
    <name evidence="4" type="ORF">BIT28_14575</name>
</gene>
<feature type="domain" description="GH18" evidence="3">
    <location>
        <begin position="4"/>
        <end position="287"/>
    </location>
</feature>
<dbReference type="InterPro" id="IPR011583">
    <property type="entry name" value="Chitinase_II/V-like_cat"/>
</dbReference>
<keyword evidence="2" id="KW-0326">Glycosidase</keyword>
<dbReference type="RefSeq" id="WP_075762862.1">
    <property type="nucleotide sequence ID" value="NZ_MJIL01000052.1"/>
</dbReference>
<dbReference type="OrthoDB" id="315328at2"/>
<accession>A0A1Q9GV69</accession>
<reference evidence="4 5" key="1">
    <citation type="submission" date="2016-09" db="EMBL/GenBank/DDBJ databases">
        <title>Photobacterium proteolyticum sp. nov. a protease producing bacterium isolated from ocean sediments of Laizhou Bay.</title>
        <authorList>
            <person name="Li Y."/>
        </authorList>
    </citation>
    <scope>NUCLEOTIDE SEQUENCE [LARGE SCALE GENOMIC DNA]</scope>
    <source>
        <strain evidence="4 5">13-12</strain>
    </source>
</reference>
<keyword evidence="5" id="KW-1185">Reference proteome</keyword>
<comment type="caution">
    <text evidence="4">The sequence shown here is derived from an EMBL/GenBank/DDBJ whole genome shotgun (WGS) entry which is preliminary data.</text>
</comment>
<dbReference type="AlphaFoldDB" id="A0A1Q9GV69"/>
<evidence type="ECO:0000256" key="2">
    <source>
        <dbReference type="ARBA" id="ARBA00023295"/>
    </source>
</evidence>
<evidence type="ECO:0000313" key="4">
    <source>
        <dbReference type="EMBL" id="OLQ79058.1"/>
    </source>
</evidence>
<dbReference type="GO" id="GO:0005975">
    <property type="term" value="P:carbohydrate metabolic process"/>
    <property type="evidence" value="ECO:0007669"/>
    <property type="project" value="InterPro"/>
</dbReference>